<feature type="transmembrane region" description="Helical" evidence="6">
    <location>
        <begin position="325"/>
        <end position="346"/>
    </location>
</feature>
<feature type="transmembrane region" description="Helical" evidence="6">
    <location>
        <begin position="78"/>
        <end position="102"/>
    </location>
</feature>
<dbReference type="Pfam" id="PF01943">
    <property type="entry name" value="Polysacc_synt"/>
    <property type="match status" value="1"/>
</dbReference>
<dbReference type="OrthoDB" id="9148895at2"/>
<dbReference type="RefSeq" id="WP_135203984.1">
    <property type="nucleotide sequence ID" value="NZ_SPVG01000234.1"/>
</dbReference>
<evidence type="ECO:0000256" key="4">
    <source>
        <dbReference type="ARBA" id="ARBA00022989"/>
    </source>
</evidence>
<dbReference type="GO" id="GO:0005886">
    <property type="term" value="C:plasma membrane"/>
    <property type="evidence" value="ECO:0007669"/>
    <property type="project" value="UniProtKB-SubCell"/>
</dbReference>
<proteinExistence type="predicted"/>
<keyword evidence="2" id="KW-1003">Cell membrane</keyword>
<feature type="transmembrane region" description="Helical" evidence="6">
    <location>
        <begin position="142"/>
        <end position="161"/>
    </location>
</feature>
<dbReference type="InterPro" id="IPR050833">
    <property type="entry name" value="Poly_Biosynth_Transport"/>
</dbReference>
<evidence type="ECO:0008006" key="9">
    <source>
        <dbReference type="Google" id="ProtNLM"/>
    </source>
</evidence>
<keyword evidence="5 6" id="KW-0472">Membrane</keyword>
<dbReference type="Proteomes" id="UP000297729">
    <property type="component" value="Unassembled WGS sequence"/>
</dbReference>
<feature type="transmembrane region" description="Helical" evidence="6">
    <location>
        <begin position="290"/>
        <end position="313"/>
    </location>
</feature>
<keyword evidence="3 6" id="KW-0812">Transmembrane</keyword>
<dbReference type="EMBL" id="SPVG01000234">
    <property type="protein sequence ID" value="TFW16408.1"/>
    <property type="molecule type" value="Genomic_DNA"/>
</dbReference>
<dbReference type="PANTHER" id="PTHR30250">
    <property type="entry name" value="PST FAMILY PREDICTED COLANIC ACID TRANSPORTER"/>
    <property type="match status" value="1"/>
</dbReference>
<evidence type="ECO:0000256" key="5">
    <source>
        <dbReference type="ARBA" id="ARBA00023136"/>
    </source>
</evidence>
<dbReference type="InterPro" id="IPR002797">
    <property type="entry name" value="Polysacc_synth"/>
</dbReference>
<evidence type="ECO:0000256" key="6">
    <source>
        <dbReference type="SAM" id="Phobius"/>
    </source>
</evidence>
<evidence type="ECO:0000313" key="7">
    <source>
        <dbReference type="EMBL" id="TFW16408.1"/>
    </source>
</evidence>
<reference evidence="7 8" key="1">
    <citation type="submission" date="2019-03" db="EMBL/GenBank/DDBJ databases">
        <title>Draft Genome Sequence of Duganella callidus sp. nov., a Novel Duganella Species Isolated from Cultivated Soil.</title>
        <authorList>
            <person name="Raths R."/>
            <person name="Peta V."/>
            <person name="Bucking H."/>
        </authorList>
    </citation>
    <scope>NUCLEOTIDE SEQUENCE [LARGE SCALE GENOMIC DNA]</scope>
    <source>
        <strain evidence="7 8">DN04</strain>
    </source>
</reference>
<dbReference type="PANTHER" id="PTHR30250:SF11">
    <property type="entry name" value="O-ANTIGEN TRANSPORTER-RELATED"/>
    <property type="match status" value="1"/>
</dbReference>
<evidence type="ECO:0000313" key="8">
    <source>
        <dbReference type="Proteomes" id="UP000297729"/>
    </source>
</evidence>
<gene>
    <name evidence="7" type="ORF">E4L98_23600</name>
</gene>
<keyword evidence="8" id="KW-1185">Reference proteome</keyword>
<feature type="transmembrane region" description="Helical" evidence="6">
    <location>
        <begin position="12"/>
        <end position="31"/>
    </location>
</feature>
<comment type="caution">
    <text evidence="7">The sequence shown here is derived from an EMBL/GenBank/DDBJ whole genome shotgun (WGS) entry which is preliminary data.</text>
</comment>
<protein>
    <recommendedName>
        <fullName evidence="9">Polysaccharide biosynthesis protein</fullName>
    </recommendedName>
</protein>
<sequence length="428" mass="45997">MFKNTGFMAASTAVRLLSSLVLFIALARIFGPADFGRLFYNFTLASVFLLPLEYGFGPQLLREIGRAPGEAPRIMGRVWVAKLVLSLVVVALALGYFAVLPARRPDALLFSLLLASCMLGSFGDFFLTAFRGIGKFHKETRIALGSSLLHFALVCALALRGASLETIGAGFVASRLLGLLWSWLGYRRELGVLALQGLGWRSALLTLRDGWAYAVDFGFTSFIQQVDTLIVHYFLGPAAVGVYQAGMRFLQGAMQFAPVLGNVYLPALAGQLDRPAELARLSRKLNLKMLGLGVAGWVGFALLGGPVAGLLYGSRYDQLMPLWPYIGLLMLLRYLAASQGVLLTAFGAQRVRVWAQMVSLALLAGSAPLLIGRYALTGMLMSLSLAALVLLAMYGAALRGQRAPTGFSAVSLVLTCGVLGAAFFILRI</sequence>
<name>A0A4Y9S7D8_9BURK</name>
<keyword evidence="4 6" id="KW-1133">Transmembrane helix</keyword>
<organism evidence="7 8">
    <name type="scientific">Duganella callida</name>
    <dbReference type="NCBI Taxonomy" id="2561932"/>
    <lineage>
        <taxon>Bacteria</taxon>
        <taxon>Pseudomonadati</taxon>
        <taxon>Pseudomonadota</taxon>
        <taxon>Betaproteobacteria</taxon>
        <taxon>Burkholderiales</taxon>
        <taxon>Oxalobacteraceae</taxon>
        <taxon>Telluria group</taxon>
        <taxon>Duganella</taxon>
    </lineage>
</organism>
<feature type="transmembrane region" description="Helical" evidence="6">
    <location>
        <begin position="405"/>
        <end position="426"/>
    </location>
</feature>
<evidence type="ECO:0000256" key="2">
    <source>
        <dbReference type="ARBA" id="ARBA00022475"/>
    </source>
</evidence>
<feature type="transmembrane region" description="Helical" evidence="6">
    <location>
        <begin position="37"/>
        <end position="57"/>
    </location>
</feature>
<evidence type="ECO:0000256" key="1">
    <source>
        <dbReference type="ARBA" id="ARBA00004651"/>
    </source>
</evidence>
<evidence type="ECO:0000256" key="3">
    <source>
        <dbReference type="ARBA" id="ARBA00022692"/>
    </source>
</evidence>
<feature type="transmembrane region" description="Helical" evidence="6">
    <location>
        <begin position="353"/>
        <end position="371"/>
    </location>
</feature>
<comment type="subcellular location">
    <subcellularLocation>
        <location evidence="1">Cell membrane</location>
        <topology evidence="1">Multi-pass membrane protein</topology>
    </subcellularLocation>
</comment>
<dbReference type="AlphaFoldDB" id="A0A4Y9S7D8"/>
<accession>A0A4Y9S7D8</accession>
<feature type="transmembrane region" description="Helical" evidence="6">
    <location>
        <begin position="108"/>
        <end position="130"/>
    </location>
</feature>
<feature type="transmembrane region" description="Helical" evidence="6">
    <location>
        <begin position="377"/>
        <end position="398"/>
    </location>
</feature>